<organism evidence="1">
    <name type="scientific">termite gut metagenome</name>
    <dbReference type="NCBI Taxonomy" id="433724"/>
    <lineage>
        <taxon>unclassified sequences</taxon>
        <taxon>metagenomes</taxon>
        <taxon>organismal metagenomes</taxon>
    </lineage>
</organism>
<evidence type="ECO:0008006" key="2">
    <source>
        <dbReference type="Google" id="ProtNLM"/>
    </source>
</evidence>
<protein>
    <recommendedName>
        <fullName evidence="2">Phage major capsid protein</fullName>
    </recommendedName>
</protein>
<dbReference type="AlphaFoldDB" id="A0A5J4SR39"/>
<reference evidence="1" key="1">
    <citation type="submission" date="2019-03" db="EMBL/GenBank/DDBJ databases">
        <title>Single cell metagenomics reveals metabolic interactions within the superorganism composed of flagellate Streblomastix strix and complex community of Bacteroidetes bacteria on its surface.</title>
        <authorList>
            <person name="Treitli S.C."/>
            <person name="Kolisko M."/>
            <person name="Husnik F."/>
            <person name="Keeling P."/>
            <person name="Hampl V."/>
        </authorList>
    </citation>
    <scope>NUCLEOTIDE SEQUENCE</scope>
    <source>
        <strain evidence="1">STM</strain>
    </source>
</reference>
<proteinExistence type="predicted"/>
<dbReference type="EMBL" id="SNRY01000082">
    <property type="protein sequence ID" value="KAA6347871.1"/>
    <property type="molecule type" value="Genomic_DNA"/>
</dbReference>
<accession>A0A5J4SR39</accession>
<gene>
    <name evidence="1" type="ORF">EZS27_004651</name>
</gene>
<evidence type="ECO:0000313" key="1">
    <source>
        <dbReference type="EMBL" id="KAA6347871.1"/>
    </source>
</evidence>
<sequence>MGQLYNISELSYDVTRQPGYFTKAIFGGSIIERGLVKILPNIKKTTKLNEINITDSVLQDDNADCSWNPEGEIKLSESVLNVKTFKINLEDCIEKFESVWLSALLAPGAEVDALPTGLEAATLELIAVKTSEQIETLLFSGDGDVENQFDGYVKILTNAPDTIKVAGSTLTKANVASEIEKAYVAIPEAVLQKGGADLKIFASFNTVRVLKMALSNINSQVISTEFSIVDGVVRFLDVEVVPAKGITNSQLIIANINNLLFGSDLISDFTNIELGTFSKPNNNKIWIKGRMRMGAAVVYPDEVVLYAPVNSVNVNKEKEKGGK</sequence>
<name>A0A5J4SR39_9ZZZZ</name>
<comment type="caution">
    <text evidence="1">The sequence shown here is derived from an EMBL/GenBank/DDBJ whole genome shotgun (WGS) entry which is preliminary data.</text>
</comment>